<keyword evidence="2" id="KW-1185">Reference proteome</keyword>
<evidence type="ECO:0000313" key="2">
    <source>
        <dbReference type="Proteomes" id="UP001234178"/>
    </source>
</evidence>
<protein>
    <submittedName>
        <fullName evidence="1">Uncharacterized protein</fullName>
    </submittedName>
</protein>
<sequence length="66" mass="7421">MAKTIYKHKQYAQVKSCSESVRYNKGKRGPLNVQIQVSTVCADEIAVDRERSPSSIFFLIPTPFSA</sequence>
<proteinExistence type="predicted"/>
<evidence type="ECO:0000313" key="1">
    <source>
        <dbReference type="EMBL" id="KAK4006012.1"/>
    </source>
</evidence>
<dbReference type="Proteomes" id="UP001234178">
    <property type="component" value="Unassembled WGS sequence"/>
</dbReference>
<organism evidence="1 2">
    <name type="scientific">Daphnia magna</name>
    <dbReference type="NCBI Taxonomy" id="35525"/>
    <lineage>
        <taxon>Eukaryota</taxon>
        <taxon>Metazoa</taxon>
        <taxon>Ecdysozoa</taxon>
        <taxon>Arthropoda</taxon>
        <taxon>Crustacea</taxon>
        <taxon>Branchiopoda</taxon>
        <taxon>Diplostraca</taxon>
        <taxon>Cladocera</taxon>
        <taxon>Anomopoda</taxon>
        <taxon>Daphniidae</taxon>
        <taxon>Daphnia</taxon>
    </lineage>
</organism>
<dbReference type="EMBL" id="JAOYFB010000002">
    <property type="protein sequence ID" value="KAK4006012.1"/>
    <property type="molecule type" value="Genomic_DNA"/>
</dbReference>
<gene>
    <name evidence="1" type="ORF">OUZ56_011142</name>
</gene>
<accession>A0ABQ9YZC9</accession>
<comment type="caution">
    <text evidence="1">The sequence shown here is derived from an EMBL/GenBank/DDBJ whole genome shotgun (WGS) entry which is preliminary data.</text>
</comment>
<reference evidence="1 2" key="1">
    <citation type="journal article" date="2023" name="Nucleic Acids Res.">
        <title>The hologenome of Daphnia magna reveals possible DNA methylation and microbiome-mediated evolution of the host genome.</title>
        <authorList>
            <person name="Chaturvedi A."/>
            <person name="Li X."/>
            <person name="Dhandapani V."/>
            <person name="Marshall H."/>
            <person name="Kissane S."/>
            <person name="Cuenca-Cambronero M."/>
            <person name="Asole G."/>
            <person name="Calvet F."/>
            <person name="Ruiz-Romero M."/>
            <person name="Marangio P."/>
            <person name="Guigo R."/>
            <person name="Rago D."/>
            <person name="Mirbahai L."/>
            <person name="Eastwood N."/>
            <person name="Colbourne J.K."/>
            <person name="Zhou J."/>
            <person name="Mallon E."/>
            <person name="Orsini L."/>
        </authorList>
    </citation>
    <scope>NUCLEOTIDE SEQUENCE [LARGE SCALE GENOMIC DNA]</scope>
    <source>
        <strain evidence="1">LRV0_1</strain>
    </source>
</reference>
<name>A0ABQ9YZC9_9CRUS</name>